<feature type="domain" description="HTH araC/xylS-type" evidence="4">
    <location>
        <begin position="181"/>
        <end position="280"/>
    </location>
</feature>
<dbReference type="Proteomes" id="UP000250831">
    <property type="component" value="Unassembled WGS sequence"/>
</dbReference>
<evidence type="ECO:0000259" key="4">
    <source>
        <dbReference type="PROSITE" id="PS01124"/>
    </source>
</evidence>
<dbReference type="PANTHER" id="PTHR43280">
    <property type="entry name" value="ARAC-FAMILY TRANSCRIPTIONAL REGULATOR"/>
    <property type="match status" value="1"/>
</dbReference>
<evidence type="ECO:0000313" key="6">
    <source>
        <dbReference type="Proteomes" id="UP000250831"/>
    </source>
</evidence>
<dbReference type="InterPro" id="IPR014710">
    <property type="entry name" value="RmlC-like_jellyroll"/>
</dbReference>
<dbReference type="RefSeq" id="WP_108632523.1">
    <property type="nucleotide sequence ID" value="NZ_QCXX01000001.1"/>
</dbReference>
<keyword evidence="2" id="KW-0238">DNA-binding</keyword>
<dbReference type="PROSITE" id="PS01124">
    <property type="entry name" value="HTH_ARAC_FAMILY_2"/>
    <property type="match status" value="1"/>
</dbReference>
<dbReference type="InterPro" id="IPR011051">
    <property type="entry name" value="RmlC_Cupin_sf"/>
</dbReference>
<keyword evidence="3" id="KW-0804">Transcription</keyword>
<accession>A0A363NZJ0</accession>
<organism evidence="5 6">
    <name type="scientific">Sphingobacterium athyrii</name>
    <dbReference type="NCBI Taxonomy" id="2152717"/>
    <lineage>
        <taxon>Bacteria</taxon>
        <taxon>Pseudomonadati</taxon>
        <taxon>Bacteroidota</taxon>
        <taxon>Sphingobacteriia</taxon>
        <taxon>Sphingobacteriales</taxon>
        <taxon>Sphingobacteriaceae</taxon>
        <taxon>Sphingobacterium</taxon>
    </lineage>
</organism>
<dbReference type="GO" id="GO:0043565">
    <property type="term" value="F:sequence-specific DNA binding"/>
    <property type="evidence" value="ECO:0007669"/>
    <property type="project" value="InterPro"/>
</dbReference>
<dbReference type="Pfam" id="PF12833">
    <property type="entry name" value="HTH_18"/>
    <property type="match status" value="1"/>
</dbReference>
<dbReference type="SUPFAM" id="SSF51182">
    <property type="entry name" value="RmlC-like cupins"/>
    <property type="match status" value="1"/>
</dbReference>
<dbReference type="InterPro" id="IPR018060">
    <property type="entry name" value="HTH_AraC"/>
</dbReference>
<evidence type="ECO:0000313" key="5">
    <source>
        <dbReference type="EMBL" id="PUV26235.1"/>
    </source>
</evidence>
<dbReference type="Gene3D" id="2.60.120.10">
    <property type="entry name" value="Jelly Rolls"/>
    <property type="match status" value="1"/>
</dbReference>
<evidence type="ECO:0000256" key="2">
    <source>
        <dbReference type="ARBA" id="ARBA00023125"/>
    </source>
</evidence>
<reference evidence="5 6" key="1">
    <citation type="submission" date="2018-04" db="EMBL/GenBank/DDBJ databases">
        <title>Sphingobacterium sp. M46 Genome.</title>
        <authorList>
            <person name="Cheng J."/>
            <person name="Li Y."/>
        </authorList>
    </citation>
    <scope>NUCLEOTIDE SEQUENCE [LARGE SCALE GENOMIC DNA]</scope>
    <source>
        <strain evidence="5 6">M46</strain>
    </source>
</reference>
<dbReference type="InterPro" id="IPR003313">
    <property type="entry name" value="AraC-bd"/>
</dbReference>
<dbReference type="AlphaFoldDB" id="A0A363NZJ0"/>
<dbReference type="SMART" id="SM00342">
    <property type="entry name" value="HTH_ARAC"/>
    <property type="match status" value="1"/>
</dbReference>
<keyword evidence="1" id="KW-0805">Transcription regulation</keyword>
<dbReference type="Gene3D" id="1.10.10.60">
    <property type="entry name" value="Homeodomain-like"/>
    <property type="match status" value="2"/>
</dbReference>
<protein>
    <submittedName>
        <fullName evidence="5">AraC family transcriptional regulator</fullName>
    </submittedName>
</protein>
<dbReference type="SUPFAM" id="SSF46689">
    <property type="entry name" value="Homeodomain-like"/>
    <property type="match status" value="2"/>
</dbReference>
<gene>
    <name evidence="5" type="ORF">DCO56_04575</name>
</gene>
<dbReference type="PANTHER" id="PTHR43280:SF2">
    <property type="entry name" value="HTH-TYPE TRANSCRIPTIONAL REGULATOR EXSA"/>
    <property type="match status" value="1"/>
</dbReference>
<dbReference type="InterPro" id="IPR009057">
    <property type="entry name" value="Homeodomain-like_sf"/>
</dbReference>
<keyword evidence="6" id="KW-1185">Reference proteome</keyword>
<proteinExistence type="predicted"/>
<evidence type="ECO:0000256" key="3">
    <source>
        <dbReference type="ARBA" id="ARBA00023163"/>
    </source>
</evidence>
<comment type="caution">
    <text evidence="5">The sequence shown here is derived from an EMBL/GenBank/DDBJ whole genome shotgun (WGS) entry which is preliminary data.</text>
</comment>
<dbReference type="Pfam" id="PF02311">
    <property type="entry name" value="AraC_binding"/>
    <property type="match status" value="1"/>
</dbReference>
<dbReference type="OrthoDB" id="9787988at2"/>
<dbReference type="PROSITE" id="PS00041">
    <property type="entry name" value="HTH_ARAC_FAMILY_1"/>
    <property type="match status" value="1"/>
</dbReference>
<dbReference type="EMBL" id="QCXX01000001">
    <property type="protein sequence ID" value="PUV26235.1"/>
    <property type="molecule type" value="Genomic_DNA"/>
</dbReference>
<dbReference type="GO" id="GO:0003700">
    <property type="term" value="F:DNA-binding transcription factor activity"/>
    <property type="evidence" value="ECO:0007669"/>
    <property type="project" value="InterPro"/>
</dbReference>
<evidence type="ECO:0000256" key="1">
    <source>
        <dbReference type="ARBA" id="ARBA00023015"/>
    </source>
</evidence>
<name>A0A363NZJ0_9SPHI</name>
<dbReference type="InterPro" id="IPR018062">
    <property type="entry name" value="HTH_AraC-typ_CS"/>
</dbReference>
<sequence>MKPIQYQVPIPKDRTVFIQEDLLDKFYPYMHRHEEYQLIWIKEGTGQLLVDDNVHHFERGDIFLLGSNQAHVFKNDFMDGFVQSVSVFFNLKGTLSGILNLPELSMLLDFIDKNGRGFKVPKTHLPQVSRRIEALKNSDSLGQLVSFFYLLKSLNRLSLNLKPLSGVTAADFVTGGSFRIATLCDFLENNYKENIGLNEIAEKANLTPQAFCRYFKKSTGKTFISYLNELRVREACRLLGGKDYDCISIVAYNAGFNSVTNFNRVFRSILGISPKMYVANYRNLLYG</sequence>